<accession>A0A1Z4M1X5</accession>
<feature type="domain" description="Fucosyltransferase C-terminal" evidence="4">
    <location>
        <begin position="161"/>
        <end position="275"/>
    </location>
</feature>
<dbReference type="EMBL" id="AP018227">
    <property type="protein sequence ID" value="BAY87504.1"/>
    <property type="molecule type" value="Genomic_DNA"/>
</dbReference>
<dbReference type="AlphaFoldDB" id="A0A1Z4M1X5"/>
<keyword evidence="6" id="KW-1185">Reference proteome</keyword>
<reference evidence="5 6" key="1">
    <citation type="submission" date="2017-06" db="EMBL/GenBank/DDBJ databases">
        <title>Genome sequencing of cyanobaciteial culture collection at National Institute for Environmental Studies (NIES).</title>
        <authorList>
            <person name="Hirose Y."/>
            <person name="Shimura Y."/>
            <person name="Fujisawa T."/>
            <person name="Nakamura Y."/>
            <person name="Kawachi M."/>
        </authorList>
    </citation>
    <scope>NUCLEOTIDE SEQUENCE [LARGE SCALE GENOMIC DNA]</scope>
    <source>
        <strain evidence="5 6">NIES-267</strain>
    </source>
</reference>
<protein>
    <submittedName>
        <fullName evidence="5">Putative glycosyl transferase</fullName>
    </submittedName>
</protein>
<dbReference type="Gene3D" id="3.40.50.11660">
    <property type="entry name" value="Glycosyl transferase family 10, C-terminal domain"/>
    <property type="match status" value="1"/>
</dbReference>
<evidence type="ECO:0000259" key="4">
    <source>
        <dbReference type="Pfam" id="PF00852"/>
    </source>
</evidence>
<dbReference type="InterPro" id="IPR038577">
    <property type="entry name" value="GT10-like_C_sf"/>
</dbReference>
<dbReference type="GO" id="GO:0016020">
    <property type="term" value="C:membrane"/>
    <property type="evidence" value="ECO:0007669"/>
    <property type="project" value="InterPro"/>
</dbReference>
<comment type="similarity">
    <text evidence="1">Belongs to the glycosyltransferase 10 family.</text>
</comment>
<dbReference type="InterPro" id="IPR001503">
    <property type="entry name" value="Glyco_trans_10"/>
</dbReference>
<dbReference type="InterPro" id="IPR055270">
    <property type="entry name" value="Glyco_tran_10_C"/>
</dbReference>
<dbReference type="PANTHER" id="PTHR11929:SF194">
    <property type="entry name" value="ALPHA-(1,3)-FUCOSYLTRANSFERASE 10"/>
    <property type="match status" value="1"/>
</dbReference>
<dbReference type="Pfam" id="PF00852">
    <property type="entry name" value="Glyco_transf_10"/>
    <property type="match status" value="1"/>
</dbReference>
<dbReference type="PANTHER" id="PTHR11929">
    <property type="entry name" value="ALPHA- 1,3 -FUCOSYLTRANSFERASE"/>
    <property type="match status" value="1"/>
</dbReference>
<name>A0A1Z4M1X5_9CYAN</name>
<dbReference type="GO" id="GO:0008417">
    <property type="term" value="F:fucosyltransferase activity"/>
    <property type="evidence" value="ECO:0007669"/>
    <property type="project" value="InterPro"/>
</dbReference>
<gene>
    <name evidence="5" type="ORF">NIES267_70260</name>
</gene>
<evidence type="ECO:0000256" key="3">
    <source>
        <dbReference type="ARBA" id="ARBA00022679"/>
    </source>
</evidence>
<keyword evidence="3 5" id="KW-0808">Transferase</keyword>
<evidence type="ECO:0000256" key="1">
    <source>
        <dbReference type="ARBA" id="ARBA00008919"/>
    </source>
</evidence>
<evidence type="ECO:0000313" key="5">
    <source>
        <dbReference type="EMBL" id="BAY87504.1"/>
    </source>
</evidence>
<keyword evidence="2" id="KW-0328">Glycosyltransferase</keyword>
<dbReference type="OrthoDB" id="494585at2"/>
<dbReference type="Proteomes" id="UP000218418">
    <property type="component" value="Chromosome"/>
</dbReference>
<organism evidence="5 6">
    <name type="scientific">Calothrix parasitica NIES-267</name>
    <dbReference type="NCBI Taxonomy" id="1973488"/>
    <lineage>
        <taxon>Bacteria</taxon>
        <taxon>Bacillati</taxon>
        <taxon>Cyanobacteriota</taxon>
        <taxon>Cyanophyceae</taxon>
        <taxon>Nostocales</taxon>
        <taxon>Calotrichaceae</taxon>
        <taxon>Calothrix</taxon>
    </lineage>
</organism>
<proteinExistence type="inferred from homology"/>
<sequence length="324" mass="38166">MKTNKIKIGMMSSYTALDNRSDWLWQQTPGHFGVWDNIQLLATHPKPDFLLMYNYTSFPKPPHKHLLFWKNKQPQARYRKAQQTFKEKLRGMPKDRVIYLLREPPLEEVVETNKNSYRLAQNYCSYVSGPDDFAPNPDYMPAIWYLSNSYNELNEMPPPIKDRPLSWITSGINRTENHRKRLAFLKMLEDRELEFDLYGRGLPDWSKGNGQLSNKWYGMAPYYYNLSIENYADNDWYVSEKLWDALLAWCLPIYYGGPAADKILPPGSFLRLPSMDEKGFEYIKEVTSTPDAWYEAKEAIAEARQIILHKLNLISWLSDYVKNF</sequence>
<evidence type="ECO:0000256" key="2">
    <source>
        <dbReference type="ARBA" id="ARBA00022676"/>
    </source>
</evidence>
<evidence type="ECO:0000313" key="6">
    <source>
        <dbReference type="Proteomes" id="UP000218418"/>
    </source>
</evidence>
<dbReference type="SUPFAM" id="SSF53756">
    <property type="entry name" value="UDP-Glycosyltransferase/glycogen phosphorylase"/>
    <property type="match status" value="1"/>
</dbReference>